<name>A0A8T2ZSP8_POPDE</name>
<evidence type="ECO:0000313" key="2">
    <source>
        <dbReference type="Proteomes" id="UP000807159"/>
    </source>
</evidence>
<keyword evidence="2" id="KW-1185">Reference proteome</keyword>
<gene>
    <name evidence="1" type="ORF">H0E87_001867</name>
</gene>
<organism evidence="1 2">
    <name type="scientific">Populus deltoides</name>
    <name type="common">Eastern poplar</name>
    <name type="synonym">Eastern cottonwood</name>
    <dbReference type="NCBI Taxonomy" id="3696"/>
    <lineage>
        <taxon>Eukaryota</taxon>
        <taxon>Viridiplantae</taxon>
        <taxon>Streptophyta</taxon>
        <taxon>Embryophyta</taxon>
        <taxon>Tracheophyta</taxon>
        <taxon>Spermatophyta</taxon>
        <taxon>Magnoliopsida</taxon>
        <taxon>eudicotyledons</taxon>
        <taxon>Gunneridae</taxon>
        <taxon>Pentapetalae</taxon>
        <taxon>rosids</taxon>
        <taxon>fabids</taxon>
        <taxon>Malpighiales</taxon>
        <taxon>Salicaceae</taxon>
        <taxon>Saliceae</taxon>
        <taxon>Populus</taxon>
    </lineage>
</organism>
<dbReference type="AlphaFoldDB" id="A0A8T2ZSP8"/>
<accession>A0A8T2ZSP8</accession>
<protein>
    <submittedName>
        <fullName evidence="1">Uncharacterized protein</fullName>
    </submittedName>
</protein>
<reference evidence="1" key="1">
    <citation type="journal article" date="2021" name="J. Hered.">
        <title>Genome Assembly of Salicaceae Populus deltoides (Eastern Cottonwood) I-69 Based on Nanopore Sequencing and Hi-C Technologies.</title>
        <authorList>
            <person name="Bai S."/>
            <person name="Wu H."/>
            <person name="Zhang J."/>
            <person name="Pan Z."/>
            <person name="Zhao W."/>
            <person name="Li Z."/>
            <person name="Tong C."/>
        </authorList>
    </citation>
    <scope>NUCLEOTIDE SEQUENCE</scope>
    <source>
        <tissue evidence="1">Leaf</tissue>
    </source>
</reference>
<dbReference type="Proteomes" id="UP000807159">
    <property type="component" value="Chromosome 1"/>
</dbReference>
<dbReference type="EMBL" id="JACEGQ020000001">
    <property type="protein sequence ID" value="KAH8520583.1"/>
    <property type="molecule type" value="Genomic_DNA"/>
</dbReference>
<comment type="caution">
    <text evidence="1">The sequence shown here is derived from an EMBL/GenBank/DDBJ whole genome shotgun (WGS) entry which is preliminary data.</text>
</comment>
<evidence type="ECO:0000313" key="1">
    <source>
        <dbReference type="EMBL" id="KAH8520583.1"/>
    </source>
</evidence>
<sequence>MLSFCVKIFPHRLLTCFLSRLSPSARSKQQRLLEQSTQIHDNAVPALVALSSIPVATVPDPPISNVPSMAVPV</sequence>
<proteinExistence type="predicted"/>